<evidence type="ECO:0000256" key="13">
    <source>
        <dbReference type="ARBA" id="ARBA00024535"/>
    </source>
</evidence>
<comment type="pathway">
    <text evidence="2">Glycolipid biosynthesis; lipid IV(A) biosynthesis; lipid IV(A) from (3R)-3-hydroxytetradecanoyl-[acyl-carrier-protein] and UDP-N-acetyl-alpha-D-glucosamine: step 2/6.</text>
</comment>
<keyword evidence="11" id="KW-0443">Lipid metabolism</keyword>
<dbReference type="PANTHER" id="PTHR33694">
    <property type="entry name" value="UDP-3-O-ACYL-N-ACETYLGLUCOSAMINE DEACETYLASE 1, MITOCHONDRIAL-RELATED"/>
    <property type="match status" value="1"/>
</dbReference>
<keyword evidence="9" id="KW-0862">Zinc</keyword>
<evidence type="ECO:0000256" key="7">
    <source>
        <dbReference type="ARBA" id="ARBA00022723"/>
    </source>
</evidence>
<evidence type="ECO:0000256" key="11">
    <source>
        <dbReference type="ARBA" id="ARBA00023098"/>
    </source>
</evidence>
<name>A0A381NC12_9ZZZZ</name>
<dbReference type="GO" id="GO:0046872">
    <property type="term" value="F:metal ion binding"/>
    <property type="evidence" value="ECO:0007669"/>
    <property type="project" value="UniProtKB-KW"/>
</dbReference>
<keyword evidence="6" id="KW-0441">Lipid A biosynthesis</keyword>
<dbReference type="PANTHER" id="PTHR33694:SF1">
    <property type="entry name" value="UDP-3-O-ACYL-N-ACETYLGLUCOSAMINE DEACETYLASE 1, MITOCHONDRIAL-RELATED"/>
    <property type="match status" value="1"/>
</dbReference>
<evidence type="ECO:0000256" key="6">
    <source>
        <dbReference type="ARBA" id="ARBA00022556"/>
    </source>
</evidence>
<dbReference type="NCBIfam" id="TIGR00325">
    <property type="entry name" value="lpxC"/>
    <property type="match status" value="1"/>
</dbReference>
<keyword evidence="8" id="KW-0378">Hydrolase</keyword>
<dbReference type="InterPro" id="IPR004463">
    <property type="entry name" value="UDP-acyl_GlcNac_deAcase"/>
</dbReference>
<dbReference type="InterPro" id="IPR015870">
    <property type="entry name" value="UDP-acyl_N-AcGlcN_deAcase_N"/>
</dbReference>
<dbReference type="GO" id="GO:0103117">
    <property type="term" value="F:UDP-3-O-acyl-N-acetylglucosamine deacetylase activity"/>
    <property type="evidence" value="ECO:0007669"/>
    <property type="project" value="UniProtKB-EC"/>
</dbReference>
<feature type="domain" description="Response regulatory" evidence="14">
    <location>
        <begin position="6"/>
        <end position="120"/>
    </location>
</feature>
<dbReference type="AlphaFoldDB" id="A0A381NC12"/>
<dbReference type="GO" id="GO:0000160">
    <property type="term" value="P:phosphorelay signal transduction system"/>
    <property type="evidence" value="ECO:0007669"/>
    <property type="project" value="InterPro"/>
</dbReference>
<keyword evidence="5" id="KW-0597">Phosphoprotein</keyword>
<dbReference type="SMART" id="SM00448">
    <property type="entry name" value="REC"/>
    <property type="match status" value="1"/>
</dbReference>
<gene>
    <name evidence="15" type="ORF">METZ01_LOCUS4980</name>
</gene>
<keyword evidence="7" id="KW-0479">Metal-binding</keyword>
<dbReference type="Gene3D" id="3.40.50.2300">
    <property type="match status" value="1"/>
</dbReference>
<reference evidence="15" key="1">
    <citation type="submission" date="2018-05" db="EMBL/GenBank/DDBJ databases">
        <authorList>
            <person name="Lanie J.A."/>
            <person name="Ng W.-L."/>
            <person name="Kazmierczak K.M."/>
            <person name="Andrzejewski T.M."/>
            <person name="Davidsen T.M."/>
            <person name="Wayne K.J."/>
            <person name="Tettelin H."/>
            <person name="Glass J.I."/>
            <person name="Rusch D."/>
            <person name="Podicherti R."/>
            <person name="Tsui H.-C.T."/>
            <person name="Winkler M.E."/>
        </authorList>
    </citation>
    <scope>NUCLEOTIDE SEQUENCE</scope>
</reference>
<evidence type="ECO:0000256" key="9">
    <source>
        <dbReference type="ARBA" id="ARBA00022833"/>
    </source>
</evidence>
<keyword evidence="10" id="KW-0805">Transcription regulation</keyword>
<evidence type="ECO:0000259" key="14">
    <source>
        <dbReference type="PROSITE" id="PS50110"/>
    </source>
</evidence>
<comment type="cofactor">
    <cofactor evidence="1">
        <name>Zn(2+)</name>
        <dbReference type="ChEBI" id="CHEBI:29105"/>
    </cofactor>
</comment>
<comment type="catalytic activity">
    <reaction evidence="13">
        <text>a UDP-3-O-[(3R)-3-hydroxyacyl]-N-acetyl-alpha-D-glucosamine + H2O = a UDP-3-O-[(3R)-3-hydroxyacyl]-alpha-D-glucosamine + acetate</text>
        <dbReference type="Rhea" id="RHEA:67816"/>
        <dbReference type="ChEBI" id="CHEBI:15377"/>
        <dbReference type="ChEBI" id="CHEBI:30089"/>
        <dbReference type="ChEBI" id="CHEBI:137740"/>
        <dbReference type="ChEBI" id="CHEBI:173225"/>
        <dbReference type="EC" id="3.5.1.108"/>
    </reaction>
</comment>
<dbReference type="FunFam" id="3.40.50.2300:FF:000018">
    <property type="entry name" value="DNA-binding transcriptional regulator NtrC"/>
    <property type="match status" value="1"/>
</dbReference>
<dbReference type="SUPFAM" id="SSF52172">
    <property type="entry name" value="CheY-like"/>
    <property type="match status" value="1"/>
</dbReference>
<dbReference type="GO" id="GO:0016020">
    <property type="term" value="C:membrane"/>
    <property type="evidence" value="ECO:0007669"/>
    <property type="project" value="GOC"/>
</dbReference>
<dbReference type="SUPFAM" id="SSF54211">
    <property type="entry name" value="Ribosomal protein S5 domain 2-like"/>
    <property type="match status" value="2"/>
</dbReference>
<dbReference type="InterPro" id="IPR001789">
    <property type="entry name" value="Sig_transdc_resp-reg_receiver"/>
</dbReference>
<dbReference type="Pfam" id="PF03331">
    <property type="entry name" value="LpxC"/>
    <property type="match status" value="1"/>
</dbReference>
<dbReference type="InterPro" id="IPR020568">
    <property type="entry name" value="Ribosomal_Su5_D2-typ_SF"/>
</dbReference>
<evidence type="ECO:0000256" key="2">
    <source>
        <dbReference type="ARBA" id="ARBA00005002"/>
    </source>
</evidence>
<evidence type="ECO:0000256" key="8">
    <source>
        <dbReference type="ARBA" id="ARBA00022801"/>
    </source>
</evidence>
<dbReference type="Pfam" id="PF00072">
    <property type="entry name" value="Response_reg"/>
    <property type="match status" value="1"/>
</dbReference>
<sequence>MAKSQIICVVDDEPAIRETLENVLSDEGYPVMSCRDSEDFYAKLEKQTPALVLLDIWLPGTDGMAILSQLRETHPDIPVIMMSGHAGIDAAVNAIKLGAVDFMEKPLRLEILLDKISIVLSNKPPKKIKDLASDTLLEVAKIINPIIPSGAVQLQDSKRPQRTLKGNVVLNGKGLLTGRNTGVILSPLDPNSGIVFQTLDDTSLPAHITNIENFSQSVAKQSFSANSTVLARDNRLVRTVEHLMAALHMAGITNVLAKVDEEIPNIDGSAKDFSELIKEAGILDQNESAKDAVVLEPIQVGRKKLDEKHLYVEPYEGFEVKMRVDYDAPIGEQKLTFNSEKDSFNRDIAPARSFNTFENIDMAQKKGTVGSGYLDSHIIMHEGKVINTDLRYPDEFVRHKILDLIGDLYLLGYPLRGRVVANMTSHGYNQALVQKLHVALTT</sequence>
<dbReference type="EMBL" id="UINC01000257">
    <property type="protein sequence ID" value="SUZ52126.1"/>
    <property type="molecule type" value="Genomic_DNA"/>
</dbReference>
<dbReference type="InterPro" id="IPR011006">
    <property type="entry name" value="CheY-like_superfamily"/>
</dbReference>
<evidence type="ECO:0000313" key="15">
    <source>
        <dbReference type="EMBL" id="SUZ52126.1"/>
    </source>
</evidence>
<protein>
    <recommendedName>
        <fullName evidence="3">UDP-3-O-acyl-N-acetylglucosamine deacetylase</fullName>
        <ecNumber evidence="3">3.5.1.108</ecNumber>
    </recommendedName>
</protein>
<accession>A0A381NC12</accession>
<keyword evidence="12" id="KW-0804">Transcription</keyword>
<dbReference type="UniPathway" id="UPA00359">
    <property type="reaction ID" value="UER00478"/>
</dbReference>
<dbReference type="GO" id="GO:0009245">
    <property type="term" value="P:lipid A biosynthetic process"/>
    <property type="evidence" value="ECO:0007669"/>
    <property type="project" value="UniProtKB-KW"/>
</dbReference>
<dbReference type="Gene3D" id="3.30.230.20">
    <property type="entry name" value="lpxc deacetylase, domain 1"/>
    <property type="match status" value="1"/>
</dbReference>
<keyword evidence="4" id="KW-0444">Lipid biosynthesis</keyword>
<dbReference type="Gene3D" id="3.30.1700.10">
    <property type="entry name" value="lpxc deacetylase, domain 2"/>
    <property type="match status" value="1"/>
</dbReference>
<evidence type="ECO:0000256" key="10">
    <source>
        <dbReference type="ARBA" id="ARBA00023015"/>
    </source>
</evidence>
<dbReference type="EC" id="3.5.1.108" evidence="3"/>
<evidence type="ECO:0000256" key="4">
    <source>
        <dbReference type="ARBA" id="ARBA00022516"/>
    </source>
</evidence>
<evidence type="ECO:0000256" key="1">
    <source>
        <dbReference type="ARBA" id="ARBA00001947"/>
    </source>
</evidence>
<dbReference type="InterPro" id="IPR011334">
    <property type="entry name" value="UDP-acyl_GlcNac_deAcase_C"/>
</dbReference>
<evidence type="ECO:0000256" key="3">
    <source>
        <dbReference type="ARBA" id="ARBA00012745"/>
    </source>
</evidence>
<evidence type="ECO:0000256" key="5">
    <source>
        <dbReference type="ARBA" id="ARBA00022553"/>
    </source>
</evidence>
<dbReference type="PROSITE" id="PS50110">
    <property type="entry name" value="RESPONSE_REGULATORY"/>
    <property type="match status" value="1"/>
</dbReference>
<organism evidence="15">
    <name type="scientific">marine metagenome</name>
    <dbReference type="NCBI Taxonomy" id="408172"/>
    <lineage>
        <taxon>unclassified sequences</taxon>
        <taxon>metagenomes</taxon>
        <taxon>ecological metagenomes</taxon>
    </lineage>
</organism>
<proteinExistence type="predicted"/>
<evidence type="ECO:0000256" key="12">
    <source>
        <dbReference type="ARBA" id="ARBA00023163"/>
    </source>
</evidence>